<gene>
    <name evidence="1" type="ORF">HPBE_LOCUS18592</name>
</gene>
<proteinExistence type="predicted"/>
<organism evidence="2 3">
    <name type="scientific">Heligmosomoides polygyrus</name>
    <name type="common">Parasitic roundworm</name>
    <dbReference type="NCBI Taxonomy" id="6339"/>
    <lineage>
        <taxon>Eukaryota</taxon>
        <taxon>Metazoa</taxon>
        <taxon>Ecdysozoa</taxon>
        <taxon>Nematoda</taxon>
        <taxon>Chromadorea</taxon>
        <taxon>Rhabditida</taxon>
        <taxon>Rhabditina</taxon>
        <taxon>Rhabditomorpha</taxon>
        <taxon>Strongyloidea</taxon>
        <taxon>Heligmosomidae</taxon>
        <taxon>Heligmosomoides</taxon>
    </lineage>
</organism>
<accession>A0A3P8ANU8</accession>
<evidence type="ECO:0000313" key="1">
    <source>
        <dbReference type="EMBL" id="VDP12181.1"/>
    </source>
</evidence>
<dbReference type="AlphaFoldDB" id="A0A183G9H4"/>
<name>A0A183G9H4_HELPZ</name>
<keyword evidence="2" id="KW-1185">Reference proteome</keyword>
<evidence type="ECO:0000313" key="3">
    <source>
        <dbReference type="WBParaSite" id="HPBE_0001859301-mRNA-1"/>
    </source>
</evidence>
<accession>A0A183G9H4</accession>
<dbReference type="EMBL" id="UZAH01030789">
    <property type="protein sequence ID" value="VDP12181.1"/>
    <property type="molecule type" value="Genomic_DNA"/>
</dbReference>
<protein>
    <submittedName>
        <fullName evidence="3">DUF2384 domain-containing protein</fullName>
    </submittedName>
</protein>
<dbReference type="Proteomes" id="UP000050761">
    <property type="component" value="Unassembled WGS sequence"/>
</dbReference>
<sequence>MGEVSPRQGTVESVKAVNVITTANVWIEELREDADYGPIITKWVPVECSLPFMCEDDANKLDRVLKGLPTNIAAIKFDSVYRVAQLVQIWPREDLPERAKLMEMAKQQDISAEALEVSRELLAFPV</sequence>
<reference evidence="1 2" key="1">
    <citation type="submission" date="2018-11" db="EMBL/GenBank/DDBJ databases">
        <authorList>
            <consortium name="Pathogen Informatics"/>
        </authorList>
    </citation>
    <scope>NUCLEOTIDE SEQUENCE [LARGE SCALE GENOMIC DNA]</scope>
</reference>
<evidence type="ECO:0000313" key="2">
    <source>
        <dbReference type="Proteomes" id="UP000050761"/>
    </source>
</evidence>
<reference evidence="3" key="2">
    <citation type="submission" date="2019-09" db="UniProtKB">
        <authorList>
            <consortium name="WormBaseParasite"/>
        </authorList>
    </citation>
    <scope>IDENTIFICATION</scope>
</reference>
<dbReference type="WBParaSite" id="HPBE_0001859301-mRNA-1">
    <property type="protein sequence ID" value="HPBE_0001859301-mRNA-1"/>
    <property type="gene ID" value="HPBE_0001859301"/>
</dbReference>